<feature type="region of interest" description="Disordered" evidence="1">
    <location>
        <begin position="96"/>
        <end position="122"/>
    </location>
</feature>
<proteinExistence type="predicted"/>
<organism evidence="2 3">
    <name type="scientific">Eumeta variegata</name>
    <name type="common">Bagworm moth</name>
    <name type="synonym">Eumeta japonica</name>
    <dbReference type="NCBI Taxonomy" id="151549"/>
    <lineage>
        <taxon>Eukaryota</taxon>
        <taxon>Metazoa</taxon>
        <taxon>Ecdysozoa</taxon>
        <taxon>Arthropoda</taxon>
        <taxon>Hexapoda</taxon>
        <taxon>Insecta</taxon>
        <taxon>Pterygota</taxon>
        <taxon>Neoptera</taxon>
        <taxon>Endopterygota</taxon>
        <taxon>Lepidoptera</taxon>
        <taxon>Glossata</taxon>
        <taxon>Ditrysia</taxon>
        <taxon>Tineoidea</taxon>
        <taxon>Psychidae</taxon>
        <taxon>Oiketicinae</taxon>
        <taxon>Eumeta</taxon>
    </lineage>
</organism>
<comment type="caution">
    <text evidence="2">The sequence shown here is derived from an EMBL/GenBank/DDBJ whole genome shotgun (WGS) entry which is preliminary data.</text>
</comment>
<protein>
    <submittedName>
        <fullName evidence="2">Uncharacterized protein</fullName>
    </submittedName>
</protein>
<feature type="region of interest" description="Disordered" evidence="1">
    <location>
        <begin position="42"/>
        <end position="62"/>
    </location>
</feature>
<accession>A0A4C1U7N8</accession>
<name>A0A4C1U7N8_EUMVA</name>
<dbReference type="AlphaFoldDB" id="A0A4C1U7N8"/>
<evidence type="ECO:0000256" key="1">
    <source>
        <dbReference type="SAM" id="MobiDB-lite"/>
    </source>
</evidence>
<keyword evidence="3" id="KW-1185">Reference proteome</keyword>
<reference evidence="2 3" key="1">
    <citation type="journal article" date="2019" name="Commun. Biol.">
        <title>The bagworm genome reveals a unique fibroin gene that provides high tensile strength.</title>
        <authorList>
            <person name="Kono N."/>
            <person name="Nakamura H."/>
            <person name="Ohtoshi R."/>
            <person name="Tomita M."/>
            <person name="Numata K."/>
            <person name="Arakawa K."/>
        </authorList>
    </citation>
    <scope>NUCLEOTIDE SEQUENCE [LARGE SCALE GENOMIC DNA]</scope>
</reference>
<gene>
    <name evidence="2" type="ORF">EVAR_94157_1</name>
</gene>
<dbReference type="EMBL" id="BGZK01000136">
    <property type="protein sequence ID" value="GBP22117.1"/>
    <property type="molecule type" value="Genomic_DNA"/>
</dbReference>
<evidence type="ECO:0000313" key="3">
    <source>
        <dbReference type="Proteomes" id="UP000299102"/>
    </source>
</evidence>
<sequence length="122" mass="13607">MQSLGGTCVAYLQIKRMTLLKSLWYKCTPVSGPYLSVPVRAATPCPPGNRTRDVPPYKMTPRAKLTPQTLTPERALKVSELRSFFDYELQVAVEKRSGKNRESNAEACSRKKAGHYATVSTQ</sequence>
<evidence type="ECO:0000313" key="2">
    <source>
        <dbReference type="EMBL" id="GBP22117.1"/>
    </source>
</evidence>
<dbReference type="Proteomes" id="UP000299102">
    <property type="component" value="Unassembled WGS sequence"/>
</dbReference>